<dbReference type="AlphaFoldDB" id="A0A8K0SNC7"/>
<dbReference type="OrthoDB" id="5424209at2759"/>
<feature type="compositionally biased region" description="Low complexity" evidence="1">
    <location>
        <begin position="158"/>
        <end position="176"/>
    </location>
</feature>
<evidence type="ECO:0000313" key="3">
    <source>
        <dbReference type="Proteomes" id="UP000813444"/>
    </source>
</evidence>
<dbReference type="InterPro" id="IPR009003">
    <property type="entry name" value="Peptidase_S1_PA"/>
</dbReference>
<sequence>MADSQPMPPSDKEAEHYYDGLPSRPRLVARSSQTPWERKDTTYRKQLFPVDDGRLASLWNQPRTPGTLKFDLINSLDGLEWSSIDLLRIGFPRRPDEGRPTVVLVTVRPGSTTGEDGVKFAVKAKLVLEEHGFDHVHCEIKESEVKRLSSGPPPPSLSSPSSPSSLATPSPAFSAPGSPPPTFHSTPPSPSAMTDKDPVAIPLQYIPSPGPRDIESQFSSSIGTSIAALDDEGNEGTKGLYLELHVKGKDEPMMVALTCRHVVFKEPSDNGEEYDNLDGRVDNERKIVQPGKKTLKSCAESLWSSDNELKSDMMRHENIFHKNKPLAEFDARKKGLAEFAKSEIERNKPQRREIRAMVDKFVPLWKDPAERVMGDVCFAGAKVVVSQDGFSWLRDWALIRLHQSSHRYPLSALQNMIHLGNHEDRERSWRLLWLKGLKVNPEDFKVLKRVVNPVMLHQVCPLAELENPHRLPLPRCDEGEDAMVVGKWGRTSGLTFGLVNMARSVVRKQLTKDGEQAVCDELSIVGFEQDEPVGGQSSLPYPGSDYFSRCGDSGSIVWCIDGRIAGLLTSGNGKEGKQDITYATPFELIIKDMHARGLDVRLPESMD</sequence>
<dbReference type="Proteomes" id="UP000813444">
    <property type="component" value="Unassembled WGS sequence"/>
</dbReference>
<gene>
    <name evidence="2" type="ORF">B0I35DRAFT_481871</name>
</gene>
<comment type="caution">
    <text evidence="2">The sequence shown here is derived from an EMBL/GenBank/DDBJ whole genome shotgun (WGS) entry which is preliminary data.</text>
</comment>
<feature type="region of interest" description="Disordered" evidence="1">
    <location>
        <begin position="144"/>
        <end position="196"/>
    </location>
</feature>
<keyword evidence="3" id="KW-1185">Reference proteome</keyword>
<evidence type="ECO:0000313" key="2">
    <source>
        <dbReference type="EMBL" id="KAH7310567.1"/>
    </source>
</evidence>
<name>A0A8K0SNC7_9HYPO</name>
<feature type="compositionally biased region" description="Pro residues" evidence="1">
    <location>
        <begin position="177"/>
        <end position="190"/>
    </location>
</feature>
<organism evidence="2 3">
    <name type="scientific">Stachybotrys elegans</name>
    <dbReference type="NCBI Taxonomy" id="80388"/>
    <lineage>
        <taxon>Eukaryota</taxon>
        <taxon>Fungi</taxon>
        <taxon>Dikarya</taxon>
        <taxon>Ascomycota</taxon>
        <taxon>Pezizomycotina</taxon>
        <taxon>Sordariomycetes</taxon>
        <taxon>Hypocreomycetidae</taxon>
        <taxon>Hypocreales</taxon>
        <taxon>Stachybotryaceae</taxon>
        <taxon>Stachybotrys</taxon>
    </lineage>
</organism>
<feature type="region of interest" description="Disordered" evidence="1">
    <location>
        <begin position="1"/>
        <end position="36"/>
    </location>
</feature>
<proteinExistence type="predicted"/>
<accession>A0A8K0SNC7</accession>
<dbReference type="SUPFAM" id="SSF50494">
    <property type="entry name" value="Trypsin-like serine proteases"/>
    <property type="match status" value="1"/>
</dbReference>
<reference evidence="2" key="1">
    <citation type="journal article" date="2021" name="Nat. Commun.">
        <title>Genetic determinants of endophytism in the Arabidopsis root mycobiome.</title>
        <authorList>
            <person name="Mesny F."/>
            <person name="Miyauchi S."/>
            <person name="Thiergart T."/>
            <person name="Pickel B."/>
            <person name="Atanasova L."/>
            <person name="Karlsson M."/>
            <person name="Huettel B."/>
            <person name="Barry K.W."/>
            <person name="Haridas S."/>
            <person name="Chen C."/>
            <person name="Bauer D."/>
            <person name="Andreopoulos W."/>
            <person name="Pangilinan J."/>
            <person name="LaButti K."/>
            <person name="Riley R."/>
            <person name="Lipzen A."/>
            <person name="Clum A."/>
            <person name="Drula E."/>
            <person name="Henrissat B."/>
            <person name="Kohler A."/>
            <person name="Grigoriev I.V."/>
            <person name="Martin F.M."/>
            <person name="Hacquard S."/>
        </authorList>
    </citation>
    <scope>NUCLEOTIDE SEQUENCE</scope>
    <source>
        <strain evidence="2">MPI-CAGE-CH-0235</strain>
    </source>
</reference>
<protein>
    <submittedName>
        <fullName evidence="2">Uncharacterized protein</fullName>
    </submittedName>
</protein>
<evidence type="ECO:0000256" key="1">
    <source>
        <dbReference type="SAM" id="MobiDB-lite"/>
    </source>
</evidence>
<dbReference type="EMBL" id="JAGPNK010000012">
    <property type="protein sequence ID" value="KAH7310567.1"/>
    <property type="molecule type" value="Genomic_DNA"/>
</dbReference>